<keyword evidence="2" id="KW-0449">Lipoprotein</keyword>
<dbReference type="Pfam" id="PF17131">
    <property type="entry name" value="LolA_like"/>
    <property type="match status" value="1"/>
</dbReference>
<dbReference type="Gene3D" id="2.50.20.10">
    <property type="entry name" value="Lipoprotein localisation LolA/LolB/LppX"/>
    <property type="match status" value="1"/>
</dbReference>
<keyword evidence="3" id="KW-1185">Reference proteome</keyword>
<evidence type="ECO:0000259" key="1">
    <source>
        <dbReference type="Pfam" id="PF17131"/>
    </source>
</evidence>
<gene>
    <name evidence="2" type="ORF">AABB81_08445</name>
</gene>
<dbReference type="EMBL" id="JBCDNA010000002">
    <property type="protein sequence ID" value="MEL4455923.1"/>
    <property type="molecule type" value="Genomic_DNA"/>
</dbReference>
<accession>A0ABU9L1F8</accession>
<evidence type="ECO:0000313" key="2">
    <source>
        <dbReference type="EMBL" id="MEL4455923.1"/>
    </source>
</evidence>
<dbReference type="Proteomes" id="UP001474120">
    <property type="component" value="Unassembled WGS sequence"/>
</dbReference>
<sequence length="254" mass="29862">MKFKTLSFTLIISIISIQHSIFSQEQLTAEQIIRKADEKVRGKTNQSVLEMEIVRPSWKRNISMKSWANGLDYSMTYITAPARDKGQVFMKRETEMWNWMPAIGRMIKIPASMMSQGWMGSDYTNDDILKESSIVVDYNHSIFAEERLEGFDCYKIEMLPKEEAAVIWSKVYKWITKNDFIQIKSEYYDEEDELVKSDFGYDFKVMDGRLIPSRIEIVPAGEEGKKTVLYIKEIKFDIELDKSFFSQQNMKRIR</sequence>
<organism evidence="2 3">
    <name type="scientific">Lutimonas vermicola</name>
    <dbReference type="NCBI Taxonomy" id="414288"/>
    <lineage>
        <taxon>Bacteria</taxon>
        <taxon>Pseudomonadati</taxon>
        <taxon>Bacteroidota</taxon>
        <taxon>Flavobacteriia</taxon>
        <taxon>Flavobacteriales</taxon>
        <taxon>Flavobacteriaceae</taxon>
        <taxon>Lutimonas</taxon>
    </lineage>
</organism>
<evidence type="ECO:0000313" key="3">
    <source>
        <dbReference type="Proteomes" id="UP001474120"/>
    </source>
</evidence>
<protein>
    <submittedName>
        <fullName evidence="2">Outer membrane lipoprotein-sorting protein</fullName>
    </submittedName>
</protein>
<dbReference type="RefSeq" id="WP_342159915.1">
    <property type="nucleotide sequence ID" value="NZ_JBCDNA010000002.1"/>
</dbReference>
<name>A0ABU9L1F8_9FLAO</name>
<comment type="caution">
    <text evidence="2">The sequence shown here is derived from an EMBL/GenBank/DDBJ whole genome shotgun (WGS) entry which is preliminary data.</text>
</comment>
<dbReference type="InterPro" id="IPR033399">
    <property type="entry name" value="TP_0789-like"/>
</dbReference>
<dbReference type="CDD" id="cd16329">
    <property type="entry name" value="LolA_like"/>
    <property type="match status" value="1"/>
</dbReference>
<feature type="domain" description="Uncharacterized protein TP-0789" evidence="1">
    <location>
        <begin position="72"/>
        <end position="252"/>
    </location>
</feature>
<reference evidence="2 3" key="1">
    <citation type="submission" date="2024-04" db="EMBL/GenBank/DDBJ databases">
        <title>whole genome sequencing of Lutimonas vermicola strain IMCC1616.</title>
        <authorList>
            <person name="Bae S.S."/>
        </authorList>
    </citation>
    <scope>NUCLEOTIDE SEQUENCE [LARGE SCALE GENOMIC DNA]</scope>
    <source>
        <strain evidence="2 3">IMCC1616</strain>
    </source>
</reference>
<proteinExistence type="predicted"/>